<name>A0A0G1IPN7_9BACT</name>
<protein>
    <submittedName>
        <fullName evidence="1">Uncharacterized protein</fullName>
    </submittedName>
</protein>
<dbReference type="Proteomes" id="UP000033945">
    <property type="component" value="Unassembled WGS sequence"/>
</dbReference>
<sequence length="172" mass="19117">MAKSTINLPDGTTISIDGSPEEIKKILSIYQTEKSKILTREKKNRSGKKGEEKSEQDNVLEVINYIKNCDETDAIEEKILDRASQVDRVLLPLYAADKIENKPSLSSGDLHSVLRELGIKIALPNISNTLRGTASKYVMGDRQLKKGGGVVKYQISRPGRQYITKILKDGQS</sequence>
<dbReference type="EMBL" id="LCIT01000038">
    <property type="protein sequence ID" value="KKT61100.1"/>
    <property type="molecule type" value="Genomic_DNA"/>
</dbReference>
<proteinExistence type="predicted"/>
<evidence type="ECO:0000313" key="2">
    <source>
        <dbReference type="Proteomes" id="UP000033945"/>
    </source>
</evidence>
<organism evidence="1 2">
    <name type="scientific">Candidatus Giovannonibacteria bacterium GW2011_GWA2_44_26</name>
    <dbReference type="NCBI Taxonomy" id="1618648"/>
    <lineage>
        <taxon>Bacteria</taxon>
        <taxon>Candidatus Giovannoniibacteriota</taxon>
    </lineage>
</organism>
<accession>A0A0G1IPN7</accession>
<evidence type="ECO:0000313" key="1">
    <source>
        <dbReference type="EMBL" id="KKT61100.1"/>
    </source>
</evidence>
<dbReference type="AlphaFoldDB" id="A0A0G1IPN7"/>
<gene>
    <name evidence="1" type="ORF">UW55_C0038G0005</name>
</gene>
<reference evidence="1 2" key="1">
    <citation type="journal article" date="2015" name="Nature">
        <title>rRNA introns, odd ribosomes, and small enigmatic genomes across a large radiation of phyla.</title>
        <authorList>
            <person name="Brown C.T."/>
            <person name="Hug L.A."/>
            <person name="Thomas B.C."/>
            <person name="Sharon I."/>
            <person name="Castelle C.J."/>
            <person name="Singh A."/>
            <person name="Wilkins M.J."/>
            <person name="Williams K.H."/>
            <person name="Banfield J.F."/>
        </authorList>
    </citation>
    <scope>NUCLEOTIDE SEQUENCE [LARGE SCALE GENOMIC DNA]</scope>
</reference>
<comment type="caution">
    <text evidence="1">The sequence shown here is derived from an EMBL/GenBank/DDBJ whole genome shotgun (WGS) entry which is preliminary data.</text>
</comment>